<sequence>MNTLLKTTAIAATGLMMAACTQSGYTERNAAVGAGLGAVAGAVVGNNTGDGNAGRGAAIGAALGGAAGAAKGCTEAQDCDMPGVRDQADEQDYDGDGYADAYDRYPTDPRRW</sequence>
<dbReference type="Proteomes" id="UP000265845">
    <property type="component" value="Unassembled WGS sequence"/>
</dbReference>
<dbReference type="RefSeq" id="WP_119452587.1">
    <property type="nucleotide sequence ID" value="NZ_QWGA01000003.1"/>
</dbReference>
<evidence type="ECO:0000313" key="4">
    <source>
        <dbReference type="EMBL" id="RIJ31087.1"/>
    </source>
</evidence>
<evidence type="ECO:0000259" key="3">
    <source>
        <dbReference type="Pfam" id="PF13436"/>
    </source>
</evidence>
<feature type="region of interest" description="Disordered" evidence="1">
    <location>
        <begin position="78"/>
        <end position="112"/>
    </location>
</feature>
<evidence type="ECO:0000256" key="2">
    <source>
        <dbReference type="SAM" id="SignalP"/>
    </source>
</evidence>
<evidence type="ECO:0000256" key="1">
    <source>
        <dbReference type="SAM" id="MobiDB-lite"/>
    </source>
</evidence>
<gene>
    <name evidence="4" type="ORF">D1222_02135</name>
</gene>
<keyword evidence="2" id="KW-0732">Signal</keyword>
<feature type="signal peptide" evidence="2">
    <location>
        <begin position="1"/>
        <end position="18"/>
    </location>
</feature>
<dbReference type="EMBL" id="QWGA01000003">
    <property type="protein sequence ID" value="RIJ31087.1"/>
    <property type="molecule type" value="Genomic_DNA"/>
</dbReference>
<feature type="chain" id="PRO_5017377867" description="Glycine-zipper-containing OmpA-like membrane domain-containing protein" evidence="2">
    <location>
        <begin position="19"/>
        <end position="112"/>
    </location>
</feature>
<name>A0A399RM74_9PROT</name>
<dbReference type="InterPro" id="IPR025693">
    <property type="entry name" value="Gly-zipper_OmpA-like_dom"/>
</dbReference>
<dbReference type="PROSITE" id="PS51257">
    <property type="entry name" value="PROKAR_LIPOPROTEIN"/>
    <property type="match status" value="1"/>
</dbReference>
<dbReference type="Pfam" id="PF13436">
    <property type="entry name" value="Gly-zipper_OmpA"/>
    <property type="match status" value="1"/>
</dbReference>
<keyword evidence="5" id="KW-1185">Reference proteome</keyword>
<reference evidence="4 5" key="1">
    <citation type="submission" date="2018-08" db="EMBL/GenBank/DDBJ databases">
        <title>Henriciella mobilis sp. nov., isolated from seawater.</title>
        <authorList>
            <person name="Cheng H."/>
            <person name="Wu Y.-H."/>
            <person name="Xu X.-W."/>
            <person name="Guo L.-L."/>
        </authorList>
    </citation>
    <scope>NUCLEOTIDE SEQUENCE [LARGE SCALE GENOMIC DNA]</scope>
    <source>
        <strain evidence="4 5">CCUG67844</strain>
    </source>
</reference>
<organism evidence="4 5">
    <name type="scientific">Henriciella algicola</name>
    <dbReference type="NCBI Taxonomy" id="1608422"/>
    <lineage>
        <taxon>Bacteria</taxon>
        <taxon>Pseudomonadati</taxon>
        <taxon>Pseudomonadota</taxon>
        <taxon>Alphaproteobacteria</taxon>
        <taxon>Hyphomonadales</taxon>
        <taxon>Hyphomonadaceae</taxon>
        <taxon>Henriciella</taxon>
    </lineage>
</organism>
<protein>
    <recommendedName>
        <fullName evidence="3">Glycine-zipper-containing OmpA-like membrane domain-containing protein</fullName>
    </recommendedName>
</protein>
<feature type="domain" description="Glycine-zipper-containing OmpA-like membrane" evidence="3">
    <location>
        <begin position="28"/>
        <end position="72"/>
    </location>
</feature>
<feature type="compositionally biased region" description="Basic and acidic residues" evidence="1">
    <location>
        <begin position="101"/>
        <end position="112"/>
    </location>
</feature>
<comment type="caution">
    <text evidence="4">The sequence shown here is derived from an EMBL/GenBank/DDBJ whole genome shotgun (WGS) entry which is preliminary data.</text>
</comment>
<dbReference type="AlphaFoldDB" id="A0A399RM74"/>
<proteinExistence type="predicted"/>
<evidence type="ECO:0000313" key="5">
    <source>
        <dbReference type="Proteomes" id="UP000265845"/>
    </source>
</evidence>
<accession>A0A399RM74</accession>